<proteinExistence type="predicted"/>
<evidence type="ECO:0000313" key="2">
    <source>
        <dbReference type="Proteomes" id="UP001549204"/>
    </source>
</evidence>
<dbReference type="EMBL" id="JBEPMC010000020">
    <property type="protein sequence ID" value="MET3583618.1"/>
    <property type="molecule type" value="Genomic_DNA"/>
</dbReference>
<reference evidence="1 2" key="1">
    <citation type="submission" date="2024-06" db="EMBL/GenBank/DDBJ databases">
        <title>Genomic Encyclopedia of Type Strains, Phase IV (KMG-IV): sequencing the most valuable type-strain genomes for metagenomic binning, comparative biology and taxonomic classification.</title>
        <authorList>
            <person name="Goeker M."/>
        </authorList>
    </citation>
    <scope>NUCLEOTIDE SEQUENCE [LARGE SCALE GENOMIC DNA]</scope>
    <source>
        <strain evidence="1 2">DSM 100022</strain>
    </source>
</reference>
<gene>
    <name evidence="1" type="ORF">ABID19_006683</name>
</gene>
<comment type="caution">
    <text evidence="1">The sequence shown here is derived from an EMBL/GenBank/DDBJ whole genome shotgun (WGS) entry which is preliminary data.</text>
</comment>
<accession>A0ABV2GZA7</accession>
<name>A0ABV2GZA7_9HYPH</name>
<sequence length="99" mass="10355">MIFAECPSNTMPPGVTNTEDEVQGDELAGVRSGAVLQHSFAATIVIPPRVTAVESGAIGPPGQRDGHIRAIANDGRLKWQTATGYGRCALIETAIGPRD</sequence>
<protein>
    <submittedName>
        <fullName evidence="1">Uncharacterized protein</fullName>
    </submittedName>
</protein>
<organism evidence="1 2">
    <name type="scientific">Mesorhizobium robiniae</name>
    <dbReference type="NCBI Taxonomy" id="559315"/>
    <lineage>
        <taxon>Bacteria</taxon>
        <taxon>Pseudomonadati</taxon>
        <taxon>Pseudomonadota</taxon>
        <taxon>Alphaproteobacteria</taxon>
        <taxon>Hyphomicrobiales</taxon>
        <taxon>Phyllobacteriaceae</taxon>
        <taxon>Mesorhizobium</taxon>
    </lineage>
</organism>
<evidence type="ECO:0000313" key="1">
    <source>
        <dbReference type="EMBL" id="MET3583618.1"/>
    </source>
</evidence>
<keyword evidence="2" id="KW-1185">Reference proteome</keyword>
<dbReference type="Proteomes" id="UP001549204">
    <property type="component" value="Unassembled WGS sequence"/>
</dbReference>